<proteinExistence type="predicted"/>
<evidence type="ECO:0000256" key="1">
    <source>
        <dbReference type="SAM" id="Phobius"/>
    </source>
</evidence>
<reference evidence="2 3" key="1">
    <citation type="submission" date="2014-11" db="EMBL/GenBank/DDBJ databases">
        <authorList>
            <person name="Diene M.Seydina."/>
        </authorList>
    </citation>
    <scope>NUCLEOTIDE SEQUENCE [LARGE SCALE GENOMIC DNA]</scope>
    <source>
        <strain evidence="2 3">Neisseria meningitidis CHUV</strain>
    </source>
</reference>
<keyword evidence="1" id="KW-1133">Transmembrane helix</keyword>
<protein>
    <submittedName>
        <fullName evidence="2">Uncharacterized protein</fullName>
    </submittedName>
</protein>
<organism evidence="2 3">
    <name type="scientific">Neisseria meningitidis serogroup B</name>
    <dbReference type="NCBI Taxonomy" id="491"/>
    <lineage>
        <taxon>Bacteria</taxon>
        <taxon>Pseudomonadati</taxon>
        <taxon>Pseudomonadota</taxon>
        <taxon>Betaproteobacteria</taxon>
        <taxon>Neisseriales</taxon>
        <taxon>Neisseriaceae</taxon>
        <taxon>Neisseria</taxon>
    </lineage>
</organism>
<dbReference type="AlphaFoldDB" id="A0A0H5QS75"/>
<sequence length="48" mass="6177">MICSFNYVQFYFIAKKYTLLHYFYYLFLILLQNLSIWQLFILFYIFLR</sequence>
<evidence type="ECO:0000313" key="3">
    <source>
        <dbReference type="Proteomes" id="UP000182715"/>
    </source>
</evidence>
<evidence type="ECO:0000313" key="2">
    <source>
        <dbReference type="EMBL" id="CRY98487.1"/>
    </source>
</evidence>
<dbReference type="Proteomes" id="UP000182715">
    <property type="component" value="Unassembled WGS sequence"/>
</dbReference>
<keyword evidence="1" id="KW-0472">Membrane</keyword>
<keyword evidence="1" id="KW-0812">Transmembrane</keyword>
<dbReference type="EMBL" id="CVTF01000098">
    <property type="protein sequence ID" value="CRY98487.1"/>
    <property type="molecule type" value="Genomic_DNA"/>
</dbReference>
<feature type="transmembrane region" description="Helical" evidence="1">
    <location>
        <begin position="22"/>
        <end position="47"/>
    </location>
</feature>
<name>A0A0H5QS75_NEIMI</name>
<accession>A0A0H5QS75</accession>